<sequence>MIVLGLSGLPNSQRRLHETRPDIDPLDARICQGLDSAAAILVDGTLVAAASEERFDGDKGTGALPRNAIRYCLDEAGVRPEDVDVVAHGFDYDRHKRAFVLSREYFDEVLTSQTVRDGLTEAGWPVLAERLRPVEHHRAHALSAVVPSGFSRGLAVVSDGMGEVDSLSIYRFVQGERSDGGEPRSELEKLHSQPIAASLGILYSIGTRFLGFQFNNDEYKVMGLAPYGDPERFREVFRKLTRFDADRGSVVIDWPTGALADAEDGYPNARALLEEQTFTPKPPDGSIQRDEADFAAAMQECLTELLVALVGHWLEKTGETSLCLAGGTFLNCKSNQSIADLPGVERMFVQPASGDDGTAPGAAWAAAAEDGQSFTVSGPFDPYLGPRYSREEIRAVLEARPGLRWREVGTGEEYLAAAAEDIAADRIIAVFHGRMEFGPRALGNRSILARPDGDHIKDRINSAVKFREAFRPFAPAVHVDDRDRLFVTRGFDADQYMLCTAAVRPEAKAMLSGIVHEDDSARIQTVTPELNATFATLLDQVRERTGTGCVVNTSFNVKGQPLIMDPATAVDTFSRIALDRLYIEGFVVEGDAAQQSSTRSEGSTS</sequence>
<evidence type="ECO:0008006" key="6">
    <source>
        <dbReference type="Google" id="ProtNLM"/>
    </source>
</evidence>
<dbReference type="Pfam" id="PF02543">
    <property type="entry name" value="Carbam_trans_N"/>
    <property type="match status" value="1"/>
</dbReference>
<dbReference type="Proteomes" id="UP001199469">
    <property type="component" value="Unassembled WGS sequence"/>
</dbReference>
<evidence type="ECO:0000259" key="3">
    <source>
        <dbReference type="Pfam" id="PF16861"/>
    </source>
</evidence>
<feature type="domain" description="Carbamoyltransferase" evidence="2">
    <location>
        <begin position="97"/>
        <end position="363"/>
    </location>
</feature>
<evidence type="ECO:0000259" key="2">
    <source>
        <dbReference type="Pfam" id="PF02543"/>
    </source>
</evidence>
<gene>
    <name evidence="4" type="ORF">LQ327_01820</name>
</gene>
<dbReference type="Pfam" id="PF16861">
    <property type="entry name" value="Carbam_trans_C"/>
    <property type="match status" value="1"/>
</dbReference>
<evidence type="ECO:0000256" key="1">
    <source>
        <dbReference type="ARBA" id="ARBA00006129"/>
    </source>
</evidence>
<protein>
    <recommendedName>
        <fullName evidence="6">Carbamoyltransferase</fullName>
    </recommendedName>
</protein>
<evidence type="ECO:0000313" key="4">
    <source>
        <dbReference type="EMBL" id="MCD2192130.1"/>
    </source>
</evidence>
<dbReference type="InterPro" id="IPR038152">
    <property type="entry name" value="Carbam_trans_C_sf"/>
</dbReference>
<proteinExistence type="inferred from homology"/>
<dbReference type="Gene3D" id="3.30.420.40">
    <property type="match status" value="2"/>
</dbReference>
<evidence type="ECO:0000313" key="5">
    <source>
        <dbReference type="Proteomes" id="UP001199469"/>
    </source>
</evidence>
<name>A0ABS8P1K1_9PSEU</name>
<reference evidence="4 5" key="1">
    <citation type="submission" date="2021-11" db="EMBL/GenBank/DDBJ databases">
        <title>Draft genome sequence of Actinomycetospora sp. SF1 isolated from the rhizosphere soil.</title>
        <authorList>
            <person name="Duangmal K."/>
            <person name="Chantavorakit T."/>
        </authorList>
    </citation>
    <scope>NUCLEOTIDE SEQUENCE [LARGE SCALE GENOMIC DNA]</scope>
    <source>
        <strain evidence="4 5">TBRC 5722</strain>
    </source>
</reference>
<dbReference type="InterPro" id="IPR051338">
    <property type="entry name" value="NodU/CmcH_Carbamoyltrnsfr"/>
</dbReference>
<dbReference type="PANTHER" id="PTHR34847">
    <property type="entry name" value="NODULATION PROTEIN U"/>
    <property type="match status" value="1"/>
</dbReference>
<comment type="caution">
    <text evidence="4">The sequence shown here is derived from an EMBL/GenBank/DDBJ whole genome shotgun (WGS) entry which is preliminary data.</text>
</comment>
<accession>A0ABS8P1K1</accession>
<dbReference type="EMBL" id="JAJNDB010000001">
    <property type="protein sequence ID" value="MCD2192130.1"/>
    <property type="molecule type" value="Genomic_DNA"/>
</dbReference>
<dbReference type="InterPro" id="IPR043129">
    <property type="entry name" value="ATPase_NBD"/>
</dbReference>
<dbReference type="InterPro" id="IPR003696">
    <property type="entry name" value="Carbtransf_dom"/>
</dbReference>
<feature type="domain" description="Carbamoyltransferase C-terminal" evidence="3">
    <location>
        <begin position="419"/>
        <end position="589"/>
    </location>
</feature>
<organism evidence="4 5">
    <name type="scientific">Actinomycetospora endophytica</name>
    <dbReference type="NCBI Taxonomy" id="2291215"/>
    <lineage>
        <taxon>Bacteria</taxon>
        <taxon>Bacillati</taxon>
        <taxon>Actinomycetota</taxon>
        <taxon>Actinomycetes</taxon>
        <taxon>Pseudonocardiales</taxon>
        <taxon>Pseudonocardiaceae</taxon>
        <taxon>Actinomycetospora</taxon>
    </lineage>
</organism>
<dbReference type="RefSeq" id="WP_230729819.1">
    <property type="nucleotide sequence ID" value="NZ_JAJNDB010000001.1"/>
</dbReference>
<dbReference type="InterPro" id="IPR031730">
    <property type="entry name" value="Carbam_trans_C"/>
</dbReference>
<dbReference type="SUPFAM" id="SSF53067">
    <property type="entry name" value="Actin-like ATPase domain"/>
    <property type="match status" value="1"/>
</dbReference>
<comment type="similarity">
    <text evidence="1">Belongs to the NodU/CmcH family.</text>
</comment>
<dbReference type="Gene3D" id="3.90.870.20">
    <property type="entry name" value="Carbamoyltransferase, C-terminal domain"/>
    <property type="match status" value="1"/>
</dbReference>
<dbReference type="PANTHER" id="PTHR34847:SF1">
    <property type="entry name" value="NODULATION PROTEIN U"/>
    <property type="match status" value="1"/>
</dbReference>
<keyword evidence="5" id="KW-1185">Reference proteome</keyword>